<feature type="transmembrane region" description="Helical" evidence="2">
    <location>
        <begin position="197"/>
        <end position="219"/>
    </location>
</feature>
<evidence type="ECO:0000256" key="1">
    <source>
        <dbReference type="SAM" id="MobiDB-lite"/>
    </source>
</evidence>
<keyword evidence="2" id="KW-1133">Transmembrane helix</keyword>
<feature type="transmembrane region" description="Helical" evidence="2">
    <location>
        <begin position="259"/>
        <end position="281"/>
    </location>
</feature>
<feature type="transmembrane region" description="Helical" evidence="2">
    <location>
        <begin position="27"/>
        <end position="46"/>
    </location>
</feature>
<proteinExistence type="predicted"/>
<feature type="transmembrane region" description="Helical" evidence="2">
    <location>
        <begin position="225"/>
        <end position="247"/>
    </location>
</feature>
<gene>
    <name evidence="3" type="ORF">HDA42_006370</name>
</gene>
<evidence type="ECO:0008006" key="5">
    <source>
        <dbReference type="Google" id="ProtNLM"/>
    </source>
</evidence>
<dbReference type="Proteomes" id="UP000577386">
    <property type="component" value="Unassembled WGS sequence"/>
</dbReference>
<keyword evidence="2" id="KW-0472">Membrane</keyword>
<keyword evidence="4" id="KW-1185">Reference proteome</keyword>
<protein>
    <recommendedName>
        <fullName evidence="5">Integral membrane protein</fullName>
    </recommendedName>
</protein>
<feature type="transmembrane region" description="Helical" evidence="2">
    <location>
        <begin position="166"/>
        <end position="185"/>
    </location>
</feature>
<name>A0A7W3RPE6_STRMR</name>
<reference evidence="3 4" key="1">
    <citation type="submission" date="2020-08" db="EMBL/GenBank/DDBJ databases">
        <title>Sequencing the genomes of 1000 actinobacteria strains.</title>
        <authorList>
            <person name="Klenk H.-P."/>
        </authorList>
    </citation>
    <scope>NUCLEOTIDE SEQUENCE [LARGE SCALE GENOMIC DNA]</scope>
    <source>
        <strain evidence="3 4">DSM 41827</strain>
    </source>
</reference>
<evidence type="ECO:0000313" key="4">
    <source>
        <dbReference type="Proteomes" id="UP000577386"/>
    </source>
</evidence>
<sequence>MGDDGQRYGGRVAHPTRPPWARTFAEAVWFPAALFLGFLFCFAPALHSPQPHHAHVVVAGRAAARDVDAVLKRTQPGGFDVTAVAHASDARQAVRDRTAVGGFTTGETGGRGARPVLFVAKANGAALEQALTTTFTQLVAADGSAAHLTVRDVAPTVHEDRMGTTLVYFGIAWSVPGYILATTLLRATAFDRRRKLLAILGAAALFGVVGFAVGAGLGYLPHDPAALLVAFLLTTAVATFASGLAPFTRRFFPAVGMTLFIVLSIPTSGGAAPAAMLPTFFQYVHAVIPLGNAVEALRSALYFGGAGMLRPVLVLCAWIAAGIALLGLDARRHRRAALTDGEREIQDPPTDDPSLETPTPTALPAHRHRFGEPETRSPRHGHRPARAAGAARAGDRTGPRRPSTAVHTDERTRRVRRDRPARGLPQRGGDPAGQAAGGPAAAAAPRRCRTGGLPAAQPRGRARNGAHDRGHGWPVIRSTLVLNRWR</sequence>
<evidence type="ECO:0000313" key="3">
    <source>
        <dbReference type="EMBL" id="MBA9057192.1"/>
    </source>
</evidence>
<comment type="caution">
    <text evidence="3">The sequence shown here is derived from an EMBL/GenBank/DDBJ whole genome shotgun (WGS) entry which is preliminary data.</text>
</comment>
<feature type="region of interest" description="Disordered" evidence="1">
    <location>
        <begin position="339"/>
        <end position="472"/>
    </location>
</feature>
<dbReference type="AlphaFoldDB" id="A0A7W3RPE6"/>
<feature type="transmembrane region" description="Helical" evidence="2">
    <location>
        <begin position="301"/>
        <end position="328"/>
    </location>
</feature>
<accession>A0A7W3RPE6</accession>
<dbReference type="EMBL" id="JACJIJ010000002">
    <property type="protein sequence ID" value="MBA9057192.1"/>
    <property type="molecule type" value="Genomic_DNA"/>
</dbReference>
<keyword evidence="2" id="KW-0812">Transmembrane</keyword>
<organism evidence="3 4">
    <name type="scientific">Streptomyces murinus</name>
    <dbReference type="NCBI Taxonomy" id="33900"/>
    <lineage>
        <taxon>Bacteria</taxon>
        <taxon>Bacillati</taxon>
        <taxon>Actinomycetota</taxon>
        <taxon>Actinomycetes</taxon>
        <taxon>Kitasatosporales</taxon>
        <taxon>Streptomycetaceae</taxon>
        <taxon>Streptomyces</taxon>
    </lineage>
</organism>
<feature type="compositionally biased region" description="Low complexity" evidence="1">
    <location>
        <begin position="425"/>
        <end position="445"/>
    </location>
</feature>
<evidence type="ECO:0000256" key="2">
    <source>
        <dbReference type="SAM" id="Phobius"/>
    </source>
</evidence>